<evidence type="ECO:0000256" key="5">
    <source>
        <dbReference type="ARBA" id="ARBA00022801"/>
    </source>
</evidence>
<dbReference type="Gene3D" id="1.10.1370.10">
    <property type="entry name" value="Neurolysin, domain 3"/>
    <property type="match status" value="1"/>
</dbReference>
<evidence type="ECO:0000256" key="7">
    <source>
        <dbReference type="ARBA" id="ARBA00022946"/>
    </source>
</evidence>
<evidence type="ECO:0000313" key="12">
    <source>
        <dbReference type="EMBL" id="GER49748.1"/>
    </source>
</evidence>
<dbReference type="AlphaFoldDB" id="A0A5A7QXL8"/>
<dbReference type="Gene3D" id="3.40.390.10">
    <property type="entry name" value="Collagenase (Catalytic Domain)"/>
    <property type="match status" value="1"/>
</dbReference>
<dbReference type="GO" id="GO:0005739">
    <property type="term" value="C:mitochondrion"/>
    <property type="evidence" value="ECO:0007669"/>
    <property type="project" value="UniProtKB-SubCell"/>
</dbReference>
<feature type="domain" description="Peptidase M3A/M3B catalytic" evidence="11">
    <location>
        <begin position="262"/>
        <end position="699"/>
    </location>
</feature>
<evidence type="ECO:0000256" key="2">
    <source>
        <dbReference type="ARBA" id="ARBA00006040"/>
    </source>
</evidence>
<dbReference type="InterPro" id="IPR001567">
    <property type="entry name" value="Pept_M3A_M3B_dom"/>
</dbReference>
<comment type="subcellular location">
    <subcellularLocation>
        <location evidence="1">Mitochondrion</location>
    </subcellularLocation>
</comment>
<comment type="cofactor">
    <cofactor evidence="10">
        <name>Zn(2+)</name>
        <dbReference type="ChEBI" id="CHEBI:29105"/>
    </cofactor>
    <text evidence="10">Binds 1 zinc ion.</text>
</comment>
<dbReference type="CDD" id="cd06457">
    <property type="entry name" value="M3A_MIP"/>
    <property type="match status" value="1"/>
</dbReference>
<keyword evidence="13" id="KW-1185">Reference proteome</keyword>
<evidence type="ECO:0000313" key="13">
    <source>
        <dbReference type="Proteomes" id="UP000325081"/>
    </source>
</evidence>
<evidence type="ECO:0000256" key="3">
    <source>
        <dbReference type="ARBA" id="ARBA00022670"/>
    </source>
</evidence>
<dbReference type="Pfam" id="PF01432">
    <property type="entry name" value="Peptidase_M3"/>
    <property type="match status" value="1"/>
</dbReference>
<dbReference type="SUPFAM" id="SSF55486">
    <property type="entry name" value="Metalloproteases ('zincins'), catalytic domain"/>
    <property type="match status" value="1"/>
</dbReference>
<dbReference type="InterPro" id="IPR033851">
    <property type="entry name" value="M3A_MIP"/>
</dbReference>
<dbReference type="GO" id="GO:0004222">
    <property type="term" value="F:metalloendopeptidase activity"/>
    <property type="evidence" value="ECO:0007669"/>
    <property type="project" value="InterPro"/>
</dbReference>
<evidence type="ECO:0000259" key="11">
    <source>
        <dbReference type="Pfam" id="PF01432"/>
    </source>
</evidence>
<evidence type="ECO:0000256" key="8">
    <source>
        <dbReference type="ARBA" id="ARBA00023049"/>
    </source>
</evidence>
<comment type="caution">
    <text evidence="12">The sequence shown here is derived from an EMBL/GenBank/DDBJ whole genome shotgun (WGS) entry which is preliminary data.</text>
</comment>
<keyword evidence="4 10" id="KW-0479">Metal-binding</keyword>
<comment type="similarity">
    <text evidence="2 10">Belongs to the peptidase M3 family.</text>
</comment>
<dbReference type="GO" id="GO:0006508">
    <property type="term" value="P:proteolysis"/>
    <property type="evidence" value="ECO:0007669"/>
    <property type="project" value="UniProtKB-KW"/>
</dbReference>
<keyword evidence="9" id="KW-0496">Mitochondrion</keyword>
<keyword evidence="7" id="KW-0809">Transit peptide</keyword>
<dbReference type="InterPro" id="IPR024077">
    <property type="entry name" value="Neurolysin/TOP_dom2"/>
</dbReference>
<name>A0A5A7QXL8_STRAF</name>
<dbReference type="EMBL" id="BKCP01008771">
    <property type="protein sequence ID" value="GER49748.1"/>
    <property type="molecule type" value="Genomic_DNA"/>
</dbReference>
<dbReference type="InterPro" id="IPR045090">
    <property type="entry name" value="Pept_M3A_M3B"/>
</dbReference>
<organism evidence="12 13">
    <name type="scientific">Striga asiatica</name>
    <name type="common">Asiatic witchweed</name>
    <name type="synonym">Buchnera asiatica</name>
    <dbReference type="NCBI Taxonomy" id="4170"/>
    <lineage>
        <taxon>Eukaryota</taxon>
        <taxon>Viridiplantae</taxon>
        <taxon>Streptophyta</taxon>
        <taxon>Embryophyta</taxon>
        <taxon>Tracheophyta</taxon>
        <taxon>Spermatophyta</taxon>
        <taxon>Magnoliopsida</taxon>
        <taxon>eudicotyledons</taxon>
        <taxon>Gunneridae</taxon>
        <taxon>Pentapetalae</taxon>
        <taxon>asterids</taxon>
        <taxon>lamiids</taxon>
        <taxon>Lamiales</taxon>
        <taxon>Orobanchaceae</taxon>
        <taxon>Buchnereae</taxon>
        <taxon>Striga</taxon>
    </lineage>
</organism>
<dbReference type="GO" id="GO:0046872">
    <property type="term" value="F:metal ion binding"/>
    <property type="evidence" value="ECO:0007669"/>
    <property type="project" value="UniProtKB-UniRule"/>
</dbReference>
<dbReference type="GO" id="GO:0006518">
    <property type="term" value="P:peptide metabolic process"/>
    <property type="evidence" value="ECO:0007669"/>
    <property type="project" value="TreeGrafter"/>
</dbReference>
<dbReference type="FunFam" id="3.40.390.10:FF:000019">
    <property type="entry name" value="Mitochondrial intermediate peptidase, mitochondrial"/>
    <property type="match status" value="1"/>
</dbReference>
<dbReference type="Proteomes" id="UP000325081">
    <property type="component" value="Unassembled WGS sequence"/>
</dbReference>
<dbReference type="InterPro" id="IPR024079">
    <property type="entry name" value="MetalloPept_cat_dom_sf"/>
</dbReference>
<dbReference type="OrthoDB" id="17530at2759"/>
<evidence type="ECO:0000256" key="9">
    <source>
        <dbReference type="ARBA" id="ARBA00023128"/>
    </source>
</evidence>
<dbReference type="PANTHER" id="PTHR11804:SF79">
    <property type="entry name" value="MITOCHONDRIAL INTERMEDIATE PEPTIDASE"/>
    <property type="match status" value="1"/>
</dbReference>
<sequence>MLRALIRNRAAHSGHARRFLYSAAAPLGKETGLYGFDHLRTPKGFQRMVDDAIERSNELVNYIAGMPSAPEIIKAMDEISDTVCTVVDSAELCRHTHPDREFVEEANKASLRINEYLHFLNSNTSLYHAIIKAEQNHHMLTEEAARAARHLRIDLEKGGIHLSPEKLDRANQLNMNILQLSTEVVERKWGMIVAARFNENIITDPGHVDIFPASRIPKRLHHLTKPIYRPSFDSKKSTGVNNNSKERGLRIMTVPSTLCSILQLASDDEVRRLAYIRGNSAPAANLVVLDKLLSARHEFSEIMGCKSYAEFAQKENMASSPEVVLSFLHDMSKMARPKAEEMFSLQEFKKILDFKRATSGQSASELEPWDEPYFTRMMKASAHNLDYSVVASYFSLPQCIEGLKVLAGSLFGVTFHQIPLGRGESWHPDVLKLSLHHPDEGDLGCLYLDLKSRKNKHPIFAHFAIKGGRRISETEYQLPIVALVCNFSGSSSQPVLLHHSDVETLFHEFGHALHSLLSRTDYQHFSGTRVVLDFAETPSNLFEYYAWDYRFLRTFAKHYSTGDPIPENLVKSLQGAKHMFSATELQRQIFYSLIDQTLHASQPSSVNDAISIITDLKREHTCWRHVEGTHWHTRFSHLVNYGAGYYSYLYAKCFSATIWKRIFQEDPMSLTAGSALRSKFLQHGGAKDPTTVLNDLVGNRVTKKHKGGIIPDITCLGEEMKLFD</sequence>
<reference evidence="13" key="1">
    <citation type="journal article" date="2019" name="Curr. Biol.">
        <title>Genome Sequence of Striga asiatica Provides Insight into the Evolution of Plant Parasitism.</title>
        <authorList>
            <person name="Yoshida S."/>
            <person name="Kim S."/>
            <person name="Wafula E.K."/>
            <person name="Tanskanen J."/>
            <person name="Kim Y.M."/>
            <person name="Honaas L."/>
            <person name="Yang Z."/>
            <person name="Spallek T."/>
            <person name="Conn C.E."/>
            <person name="Ichihashi Y."/>
            <person name="Cheong K."/>
            <person name="Cui S."/>
            <person name="Der J.P."/>
            <person name="Gundlach H."/>
            <person name="Jiao Y."/>
            <person name="Hori C."/>
            <person name="Ishida J.K."/>
            <person name="Kasahara H."/>
            <person name="Kiba T."/>
            <person name="Kim M.S."/>
            <person name="Koo N."/>
            <person name="Laohavisit A."/>
            <person name="Lee Y.H."/>
            <person name="Lumba S."/>
            <person name="McCourt P."/>
            <person name="Mortimer J.C."/>
            <person name="Mutuku J.M."/>
            <person name="Nomura T."/>
            <person name="Sasaki-Sekimoto Y."/>
            <person name="Seto Y."/>
            <person name="Wang Y."/>
            <person name="Wakatake T."/>
            <person name="Sakakibara H."/>
            <person name="Demura T."/>
            <person name="Yamaguchi S."/>
            <person name="Yoneyama K."/>
            <person name="Manabe R.I."/>
            <person name="Nelson D.C."/>
            <person name="Schulman A.H."/>
            <person name="Timko M.P."/>
            <person name="dePamphilis C.W."/>
            <person name="Choi D."/>
            <person name="Shirasu K."/>
        </authorList>
    </citation>
    <scope>NUCLEOTIDE SEQUENCE [LARGE SCALE GENOMIC DNA]</scope>
    <source>
        <strain evidence="13">cv. UVA1</strain>
    </source>
</reference>
<evidence type="ECO:0000256" key="6">
    <source>
        <dbReference type="ARBA" id="ARBA00022833"/>
    </source>
</evidence>
<evidence type="ECO:0000256" key="10">
    <source>
        <dbReference type="RuleBase" id="RU003435"/>
    </source>
</evidence>
<evidence type="ECO:0000256" key="4">
    <source>
        <dbReference type="ARBA" id="ARBA00022723"/>
    </source>
</evidence>
<gene>
    <name evidence="12" type="ORF">STAS_27018</name>
</gene>
<keyword evidence="3 10" id="KW-0645">Protease</keyword>
<keyword evidence="8 10" id="KW-0482">Metalloprotease</keyword>
<dbReference type="PANTHER" id="PTHR11804">
    <property type="entry name" value="PROTEASE M3 THIMET OLIGOPEPTIDASE-RELATED"/>
    <property type="match status" value="1"/>
</dbReference>
<protein>
    <submittedName>
        <fullName evidence="12">Mitochondrial intermediate peptidase</fullName>
    </submittedName>
</protein>
<evidence type="ECO:0000256" key="1">
    <source>
        <dbReference type="ARBA" id="ARBA00004173"/>
    </source>
</evidence>
<accession>A0A5A7QXL8</accession>
<keyword evidence="6 10" id="KW-0862">Zinc</keyword>
<proteinExistence type="inferred from homology"/>
<keyword evidence="5 10" id="KW-0378">Hydrolase</keyword>